<dbReference type="AlphaFoldDB" id="A0A934WVF7"/>
<dbReference type="GO" id="GO:0003677">
    <property type="term" value="F:DNA binding"/>
    <property type="evidence" value="ECO:0007669"/>
    <property type="project" value="InterPro"/>
</dbReference>
<dbReference type="InterPro" id="IPR011067">
    <property type="entry name" value="Plasmid_toxin/cell-grow_inhib"/>
</dbReference>
<gene>
    <name evidence="2" type="ORF">JKA74_01540</name>
</gene>
<dbReference type="PIRSF" id="PIRSF033490">
    <property type="entry name" value="MazF"/>
    <property type="match status" value="1"/>
</dbReference>
<dbReference type="InterPro" id="IPR003477">
    <property type="entry name" value="PemK-like"/>
</dbReference>
<accession>A0A934WVF7</accession>
<dbReference type="RefSeq" id="WP_201429389.1">
    <property type="nucleotide sequence ID" value="NZ_JAEQBW010000001.1"/>
</dbReference>
<proteinExistence type="inferred from homology"/>
<keyword evidence="1" id="KW-0255">Endonuclease</keyword>
<dbReference type="EMBL" id="JAEQBW010000001">
    <property type="protein sequence ID" value="MBK6263702.1"/>
    <property type="molecule type" value="Genomic_DNA"/>
</dbReference>
<comment type="function">
    <text evidence="1">Toxic component of a type II toxin-antitoxin (TA) system.</text>
</comment>
<name>A0A934WVF7_9BACT</name>
<dbReference type="Proteomes" id="UP000611723">
    <property type="component" value="Unassembled WGS sequence"/>
</dbReference>
<dbReference type="PANTHER" id="PTHR33988">
    <property type="entry name" value="ENDORIBONUCLEASE MAZF-RELATED"/>
    <property type="match status" value="1"/>
</dbReference>
<dbReference type="Pfam" id="PF02452">
    <property type="entry name" value="PemK_toxin"/>
    <property type="match status" value="1"/>
</dbReference>
<dbReference type="GO" id="GO:0004521">
    <property type="term" value="F:RNA endonuclease activity"/>
    <property type="evidence" value="ECO:0007669"/>
    <property type="project" value="TreeGrafter"/>
</dbReference>
<keyword evidence="1" id="KW-0378">Hydrolase</keyword>
<keyword evidence="3" id="KW-1185">Reference proteome</keyword>
<keyword evidence="1" id="KW-0540">Nuclease</keyword>
<dbReference type="GO" id="GO:0006402">
    <property type="term" value="P:mRNA catabolic process"/>
    <property type="evidence" value="ECO:0007669"/>
    <property type="project" value="TreeGrafter"/>
</dbReference>
<comment type="similarity">
    <text evidence="1">Belongs to the PemK/MazF family.</text>
</comment>
<dbReference type="SUPFAM" id="SSF50118">
    <property type="entry name" value="Cell growth inhibitor/plasmid maintenance toxic component"/>
    <property type="match status" value="1"/>
</dbReference>
<evidence type="ECO:0000256" key="1">
    <source>
        <dbReference type="PIRNR" id="PIRNR033490"/>
    </source>
</evidence>
<organism evidence="2 3">
    <name type="scientific">Marivirga aurantiaca</name>
    <dbReference type="NCBI Taxonomy" id="2802615"/>
    <lineage>
        <taxon>Bacteria</taxon>
        <taxon>Pseudomonadati</taxon>
        <taxon>Bacteroidota</taxon>
        <taxon>Cytophagia</taxon>
        <taxon>Cytophagales</taxon>
        <taxon>Marivirgaceae</taxon>
        <taxon>Marivirga</taxon>
    </lineage>
</organism>
<protein>
    <recommendedName>
        <fullName evidence="1">mRNA interferase</fullName>
        <ecNumber evidence="1">3.1.-.-</ecNumber>
    </recommendedName>
</protein>
<dbReference type="GO" id="GO:0016075">
    <property type="term" value="P:rRNA catabolic process"/>
    <property type="evidence" value="ECO:0007669"/>
    <property type="project" value="TreeGrafter"/>
</dbReference>
<dbReference type="Gene3D" id="2.30.30.110">
    <property type="match status" value="1"/>
</dbReference>
<evidence type="ECO:0000313" key="3">
    <source>
        <dbReference type="Proteomes" id="UP000611723"/>
    </source>
</evidence>
<sequence length="110" mass="12356">MKQAEIWYADLNPVKGSEQAGYRPVVILSGNLLNEYLEIVIACPLTTKIKRYKGNPILLPNDENGLKATSEVLVFHVRSISKSRLIEKIGQIEASELDLMIKTLGELIKY</sequence>
<dbReference type="EC" id="3.1.-.-" evidence="1"/>
<reference evidence="2" key="1">
    <citation type="submission" date="2021-01" db="EMBL/GenBank/DDBJ databases">
        <title>Marivirga aurantiaca sp. nov., isolated from intertidal surface sediments.</title>
        <authorList>
            <person name="Zhang M."/>
        </authorList>
    </citation>
    <scope>NUCLEOTIDE SEQUENCE</scope>
    <source>
        <strain evidence="2">S37H4</strain>
    </source>
</reference>
<evidence type="ECO:0000313" key="2">
    <source>
        <dbReference type="EMBL" id="MBK6263702.1"/>
    </source>
</evidence>
<dbReference type="GO" id="GO:0016787">
    <property type="term" value="F:hydrolase activity"/>
    <property type="evidence" value="ECO:0007669"/>
    <property type="project" value="UniProtKB-KW"/>
</dbReference>
<comment type="caution">
    <text evidence="2">The sequence shown here is derived from an EMBL/GenBank/DDBJ whole genome shotgun (WGS) entry which is preliminary data.</text>
</comment>